<proteinExistence type="predicted"/>
<dbReference type="Pfam" id="PF03568">
    <property type="entry name" value="Separin_C"/>
    <property type="match status" value="1"/>
</dbReference>
<dbReference type="Ensembl" id="ENSELUT00000104969.1">
    <property type="protein sequence ID" value="ENSELUP00000081613.1"/>
    <property type="gene ID" value="ENSELUG00000015127.3"/>
</dbReference>
<protein>
    <recommendedName>
        <fullName evidence="2">separase</fullName>
        <ecNumber evidence="2">3.4.22.49</ecNumber>
    </recommendedName>
</protein>
<dbReference type="GeneTree" id="ENSGT00390000004990"/>
<evidence type="ECO:0000256" key="2">
    <source>
        <dbReference type="ARBA" id="ARBA00012489"/>
    </source>
</evidence>
<dbReference type="GO" id="GO:0051307">
    <property type="term" value="P:meiotic chromosome separation"/>
    <property type="evidence" value="ECO:0007669"/>
    <property type="project" value="TreeGrafter"/>
</dbReference>
<dbReference type="InterPro" id="IPR005314">
    <property type="entry name" value="Peptidase_C50"/>
</dbReference>
<feature type="compositionally biased region" description="Basic and acidic residues" evidence="5">
    <location>
        <begin position="1550"/>
        <end position="1559"/>
    </location>
</feature>
<feature type="region of interest" description="Disordered" evidence="5">
    <location>
        <begin position="1433"/>
        <end position="1559"/>
    </location>
</feature>
<reference evidence="7" key="2">
    <citation type="submission" date="2025-08" db="UniProtKB">
        <authorList>
            <consortium name="Ensembl"/>
        </authorList>
    </citation>
    <scope>IDENTIFICATION</scope>
</reference>
<dbReference type="Proteomes" id="UP000265140">
    <property type="component" value="Chromosome 17"/>
</dbReference>
<dbReference type="EC" id="3.4.22.49" evidence="2"/>
<feature type="domain" description="Peptidase C50" evidence="6">
    <location>
        <begin position="2014"/>
        <end position="2109"/>
    </location>
</feature>
<reference evidence="7 8" key="1">
    <citation type="submission" date="2020-02" db="EMBL/GenBank/DDBJ databases">
        <title>Esox lucius (northern pike) genome, fEsoLuc1, primary haplotype.</title>
        <authorList>
            <person name="Myers G."/>
            <person name="Karagic N."/>
            <person name="Meyer A."/>
            <person name="Pippel M."/>
            <person name="Reichard M."/>
            <person name="Winkler S."/>
            <person name="Tracey A."/>
            <person name="Sims Y."/>
            <person name="Howe K."/>
            <person name="Rhie A."/>
            <person name="Formenti G."/>
            <person name="Durbin R."/>
            <person name="Fedrigo O."/>
            <person name="Jarvis E.D."/>
        </authorList>
    </citation>
    <scope>NUCLEOTIDE SEQUENCE [LARGE SCALE GENOMIC DNA]</scope>
</reference>
<dbReference type="GO" id="GO:0072686">
    <property type="term" value="C:mitotic spindle"/>
    <property type="evidence" value="ECO:0007669"/>
    <property type="project" value="TreeGrafter"/>
</dbReference>
<organism evidence="7 8">
    <name type="scientific">Esox lucius</name>
    <name type="common">Northern pike</name>
    <dbReference type="NCBI Taxonomy" id="8010"/>
    <lineage>
        <taxon>Eukaryota</taxon>
        <taxon>Metazoa</taxon>
        <taxon>Chordata</taxon>
        <taxon>Craniata</taxon>
        <taxon>Vertebrata</taxon>
        <taxon>Euteleostomi</taxon>
        <taxon>Actinopterygii</taxon>
        <taxon>Neopterygii</taxon>
        <taxon>Teleostei</taxon>
        <taxon>Protacanthopterygii</taxon>
        <taxon>Esociformes</taxon>
        <taxon>Esocidae</taxon>
        <taxon>Esox</taxon>
    </lineage>
</organism>
<dbReference type="PANTHER" id="PTHR12792:SF0">
    <property type="entry name" value="SEPARIN"/>
    <property type="match status" value="1"/>
</dbReference>
<dbReference type="PANTHER" id="PTHR12792">
    <property type="entry name" value="EXTRA SPINDLE POLES 1-RELATED"/>
    <property type="match status" value="1"/>
</dbReference>
<dbReference type="GO" id="GO:0004197">
    <property type="term" value="F:cysteine-type endopeptidase activity"/>
    <property type="evidence" value="ECO:0007669"/>
    <property type="project" value="InterPro"/>
</dbReference>
<feature type="compositionally biased region" description="Basic and acidic residues" evidence="5">
    <location>
        <begin position="1468"/>
        <end position="1479"/>
    </location>
</feature>
<name>A0AAY5JYL7_ESOLU</name>
<sequence length="2189" mass="241361">MKILKVDDYIKQTGCSKGIKLLYEDLKTYIRNEPGPQGSVLCDRVIRACNHQLGVGPLDNDHIARLIKLVELALRGYDISRESGVQSSPLYMEKISFHILKKLGSLGFHRPCSHMGSLLYQRLVPALQTEDYSVLVRSCFAVLWNGQFAAQGGSCLDPKEKLSRQLLALSFLLLLERDCMPTSSCSKTPLYVGEALVEFEKGCERALTKEDASFILQETHSYLLPSCPSESGQKVEPSEQPCLSTLSEVVLIVSKLLLKAGFWSMASGLLEGSLGKVSNCPHTTSPGLVLGRWAVDIHRSMSHGQGNGRAFTECARTLRSLPDTLVEREACVVLEGCRLVVSAVETGQVLSGTVLLAWFSFLEEYQELIQKRLQKVSGIRLFTTETLVVCCHRFMTLCICFLVTPGQDFASQSEENRLQQSLCLSMFQGFVFAYESMLASQLENTETLDRVLLYCQATVGRMMIELRKLPSDNIFIKAVTTVSNLVCGLYNRRLYGQAFTLIEVVCQELRKNCPLSLPVDKLNRAFMMAVQSLRHAGHLERALDWIIMWLQALGPVERLTLHMTEPVSLWVKTKADASRAGHEDTRLRTLRDGFGADSPDEAVLLCLLEEELRAYKEDARDRGQESFNTLCDLLDICHEDSHHTHLRAVYLCEMAQVVCFQDYSEQTECTAVDLILESIRVLEEEPETDENADRLKDDKAHSFLWLYICTLEKNLQEALETEKRMEKLRELSGANTDSVETNDLGYEDRQNQPDSHLVYDALRFNLAAESKLIQPLDMALKEWSSLLQGKPLPLVKSPKKTCASIALCAVLYKLMGKPLQALKAYKLAAGLSCRLGDAEGRASYLCHCSRLLLELGAPEIAEAQLEGAEQCLTQKPNAEGPTALSVQATLLRAELCYSQGQVVRGVPYLCEVLKEVGEQRQSKAWYLLRAQALLTASAYLGLDTATLPPALRQRLTQHGLKTPDTALAESLKLLRSLLVTLVGNDLCGYQGVSDTHFIHQGNNLMLKWQVLSELLGCSVRVVLVRSSCGAVHEAKLQCLEALKLATKLQTLSRCAELLVVKAELELLKGETAECSFDLDKVRNLLDLCTDFTKGEQKTVVKINPRKCCPAPKEEPPLPSVEEEGKAFMSTRWLPKEPIERDLASSPQLKARPQRWLSSLGHGATCLCPCCSEPSLGRVIARWATTQADLTLQLSSIETQNSRNLHLAALSRCKRITDKMAAKLDQLFPLKAVPPKPGLLQDLVARVYLRMALSGLELKLGKAASTWKVLDAGLAFVASKPSPELGALKARLLGAKAHASCLALAAQRGHPPDELFSSAWAWNPPPKVARKPKTVQPRPPPVATAAKTLKKAKDPISKVKLISSKSQMSLVPKTPVALKHPEAKSSVGELRSFDFNTDVPTVTCTPVQRVKAPVSSRRGAVKVAPSLPFQVYEELSPTRDKPQPVPAAPKRTKKSRFKVEFSDESDTESNPKAEHKEKPGVSRKHGTSTRASCASKPAADPPVERAPSKRGSKKSTAVPFSSTSSEEELASSVPAPARRGRSRKQPGTGGHIEEPERMRTIEEEIGMLKLDSSIEELRASDTETESSVSGRLLLDGPDRDFEVLRRDLCGDVERDCLSELKSGGHPGGLQAHVHLSIPDVLSVEAVQSLLRSAWLALQHSPPPNLFPHLCGLLALSLGQRDPVTTAMLHAQSLGVTTRHHMIRHLANRLKKLKKSSSELADRLGSLSLDEPRGRIENPVEQRLSQLENIFAFPTAEPSVFPKQHCQQFITQLHDLPTGMTVCVLSVLGLNPGEMGDTILLSRLEKDSAPVTVRIPTAQLEHSVSWLVQEMDRVQVEQKTMSCVSEKTKWWEGRKSLDGRIERVLEEMEKLLGCWCGLLQPLTSDPELSVQAKRLQKTLAGWGAQTSEEMLKALLSTSPLLSQSQLQCFAKGVCVEREKECVDLLRTALAGLAESPNSQGHVVLILDKYLQKLPWESISCLRPCSVTRMPSLHSVLGHCALQQSDPGCVLNGGVDPKQVFYVLNPDGNLGDTAERFKEWFASEPHWQGVCGGAPDPGQLLEAVTTKDLYIYVGHGSGARFLDRQMILKGEMRPASLLFGCSSAALAVQGELEGTGIILSYLMAGCPLVLGNLWDVTDRDIDRFTKALLESWLTAGPGAPLLDHMASSRQVTFLKHLIGAAPVVYGLPIHLR</sequence>
<evidence type="ECO:0000313" key="8">
    <source>
        <dbReference type="Proteomes" id="UP000265140"/>
    </source>
</evidence>
<accession>A0AAY5JYL7</accession>
<dbReference type="PROSITE" id="PS51700">
    <property type="entry name" value="SEPARIN"/>
    <property type="match status" value="1"/>
</dbReference>
<comment type="catalytic activity">
    <reaction evidence="1">
        <text>All bonds known to be hydrolyzed by this endopeptidase have arginine in P1 and an acidic residue in P4. P6 is often occupied by an acidic residue or by a hydroxy-amino-acid residue, the phosphorylation of which enhances cleavage.</text>
        <dbReference type="EC" id="3.4.22.49"/>
    </reaction>
</comment>
<evidence type="ECO:0000256" key="1">
    <source>
        <dbReference type="ARBA" id="ARBA00000451"/>
    </source>
</evidence>
<dbReference type="GO" id="GO:0005813">
    <property type="term" value="C:centrosome"/>
    <property type="evidence" value="ECO:0007669"/>
    <property type="project" value="TreeGrafter"/>
</dbReference>
<evidence type="ECO:0000256" key="3">
    <source>
        <dbReference type="ARBA" id="ARBA00022801"/>
    </source>
</evidence>
<dbReference type="GO" id="GO:0005737">
    <property type="term" value="C:cytoplasm"/>
    <property type="evidence" value="ECO:0007669"/>
    <property type="project" value="TreeGrafter"/>
</dbReference>
<evidence type="ECO:0000256" key="4">
    <source>
        <dbReference type="ARBA" id="ARBA00022829"/>
    </source>
</evidence>
<dbReference type="GO" id="GO:0006508">
    <property type="term" value="P:proteolysis"/>
    <property type="evidence" value="ECO:0007669"/>
    <property type="project" value="InterPro"/>
</dbReference>
<dbReference type="GO" id="GO:0005634">
    <property type="term" value="C:nucleus"/>
    <property type="evidence" value="ECO:0007669"/>
    <property type="project" value="InterPro"/>
</dbReference>
<keyword evidence="3" id="KW-0378">Hydrolase</keyword>
<dbReference type="InterPro" id="IPR030397">
    <property type="entry name" value="SEPARIN_core_dom"/>
</dbReference>
<evidence type="ECO:0000256" key="5">
    <source>
        <dbReference type="SAM" id="MobiDB-lite"/>
    </source>
</evidence>
<evidence type="ECO:0000313" key="7">
    <source>
        <dbReference type="Ensembl" id="ENSELUP00000081613.1"/>
    </source>
</evidence>
<keyword evidence="8" id="KW-1185">Reference proteome</keyword>
<evidence type="ECO:0000259" key="6">
    <source>
        <dbReference type="PROSITE" id="PS51700"/>
    </source>
</evidence>
<keyword evidence="4" id="KW-0159">Chromosome partition</keyword>
<reference evidence="7" key="3">
    <citation type="submission" date="2025-09" db="UniProtKB">
        <authorList>
            <consortium name="Ensembl"/>
        </authorList>
    </citation>
    <scope>IDENTIFICATION</scope>
</reference>